<dbReference type="InterPro" id="IPR027524">
    <property type="entry name" value="eIF3h"/>
</dbReference>
<dbReference type="InterPro" id="IPR045810">
    <property type="entry name" value="eIF3h_C"/>
</dbReference>
<dbReference type="OrthoDB" id="10265695at2759"/>
<dbReference type="GO" id="GO:0005852">
    <property type="term" value="C:eukaryotic translation initiation factor 3 complex"/>
    <property type="evidence" value="ECO:0007669"/>
    <property type="project" value="InterPro"/>
</dbReference>
<sequence>MSYELNASVALKIARSGAEHWPHPASGPLFGFPETPDSVKISHVFSFPTNNNHHNQNEEGFSFRSNVNLDFQERTLQELNKAKIGAQFSGWYLCSQGGRFITQSVLETMLQFHNQRAKSLDRQPELVLVVHETSKARQGLVSFKAYILSPQLIQTSQLREKFITKNLRTAELTFSNLLKEVPLTVRNLSLVGGALDGLIPADVSSESERILALGNSTQGDLNTIEQLLETVDHFNHNQGNFHYYQRLLSREQQRISQWVSKREQENAATLKRNPNATESELLRTDSYEWCKHFKLPTEPSRLENLVLSGQIDAFCEGLINSADIEIAKSVGVQNRLFN</sequence>
<dbReference type="AlphaFoldDB" id="A0A1B2JG63"/>
<protein>
    <submittedName>
        <fullName evidence="2">BA75_03558T0</fullName>
    </submittedName>
</protein>
<dbReference type="EMBL" id="CP014586">
    <property type="protein sequence ID" value="ANZ77054.1"/>
    <property type="molecule type" value="Genomic_DNA"/>
</dbReference>
<proteinExistence type="predicted"/>
<evidence type="ECO:0000313" key="2">
    <source>
        <dbReference type="EMBL" id="ANZ77054.1"/>
    </source>
</evidence>
<reference evidence="2 3" key="1">
    <citation type="submission" date="2016-02" db="EMBL/GenBank/DDBJ databases">
        <title>Comparative genomic and transcriptomic foundation for Pichia pastoris.</title>
        <authorList>
            <person name="Love K.R."/>
            <person name="Shah K.A."/>
            <person name="Whittaker C.A."/>
            <person name="Wu J."/>
            <person name="Bartlett M.C."/>
            <person name="Ma D."/>
            <person name="Leeson R.L."/>
            <person name="Priest M."/>
            <person name="Young S.K."/>
            <person name="Love J.C."/>
        </authorList>
    </citation>
    <scope>NUCLEOTIDE SEQUENCE [LARGE SCALE GENOMIC DNA]</scope>
    <source>
        <strain evidence="2 3">ATCC 28485</strain>
    </source>
</reference>
<evidence type="ECO:0000259" key="1">
    <source>
        <dbReference type="Pfam" id="PF19445"/>
    </source>
</evidence>
<name>A0A1B2JG63_PICPA</name>
<dbReference type="Gene3D" id="3.40.140.10">
    <property type="entry name" value="Cytidine Deaminase, domain 2"/>
    <property type="match status" value="1"/>
</dbReference>
<evidence type="ECO:0000313" key="3">
    <source>
        <dbReference type="Proteomes" id="UP000094565"/>
    </source>
</evidence>
<keyword evidence="3" id="KW-1185">Reference proteome</keyword>
<organism evidence="2 3">
    <name type="scientific">Komagataella pastoris</name>
    <name type="common">Yeast</name>
    <name type="synonym">Pichia pastoris</name>
    <dbReference type="NCBI Taxonomy" id="4922"/>
    <lineage>
        <taxon>Eukaryota</taxon>
        <taxon>Fungi</taxon>
        <taxon>Dikarya</taxon>
        <taxon>Ascomycota</taxon>
        <taxon>Saccharomycotina</taxon>
        <taxon>Pichiomycetes</taxon>
        <taxon>Pichiales</taxon>
        <taxon>Pichiaceae</taxon>
        <taxon>Komagataella</taxon>
    </lineage>
</organism>
<dbReference type="Pfam" id="PF19445">
    <property type="entry name" value="eIF3h_C"/>
    <property type="match status" value="1"/>
</dbReference>
<dbReference type="Proteomes" id="UP000094565">
    <property type="component" value="Chromosome 3"/>
</dbReference>
<dbReference type="GO" id="GO:0003743">
    <property type="term" value="F:translation initiation factor activity"/>
    <property type="evidence" value="ECO:0007669"/>
    <property type="project" value="InterPro"/>
</dbReference>
<dbReference type="CDD" id="cd08065">
    <property type="entry name" value="MPN_eIF3h"/>
    <property type="match status" value="1"/>
</dbReference>
<feature type="domain" description="eIF3h C-terminal" evidence="1">
    <location>
        <begin position="138"/>
        <end position="320"/>
    </location>
</feature>
<gene>
    <name evidence="2" type="ORF">ATY40_BA7503558</name>
</gene>
<accession>A0A1B2JG63</accession>